<keyword evidence="6 10" id="KW-1133">Transmembrane helix</keyword>
<evidence type="ECO:0000313" key="13">
    <source>
        <dbReference type="RefSeq" id="XP_003746666.1"/>
    </source>
</evidence>
<dbReference type="RefSeq" id="XP_003746666.1">
    <property type="nucleotide sequence ID" value="XM_003746618.2"/>
</dbReference>
<comment type="similarity">
    <text evidence="2">Belongs to the syntaxin family.</text>
</comment>
<dbReference type="CTD" id="42933"/>
<evidence type="ECO:0000256" key="8">
    <source>
        <dbReference type="ARBA" id="ARBA00023136"/>
    </source>
</evidence>
<evidence type="ECO:0000256" key="7">
    <source>
        <dbReference type="ARBA" id="ARBA00023054"/>
    </source>
</evidence>
<feature type="transmembrane region" description="Helical" evidence="10">
    <location>
        <begin position="304"/>
        <end position="324"/>
    </location>
</feature>
<evidence type="ECO:0000256" key="3">
    <source>
        <dbReference type="ARBA" id="ARBA00022448"/>
    </source>
</evidence>
<evidence type="ECO:0000256" key="9">
    <source>
        <dbReference type="SAM" id="MobiDB-lite"/>
    </source>
</evidence>
<dbReference type="InterPro" id="IPR019529">
    <property type="entry name" value="Syntaxin-18_N"/>
</dbReference>
<dbReference type="Gene3D" id="1.20.5.110">
    <property type="match status" value="1"/>
</dbReference>
<organism evidence="12 13">
    <name type="scientific">Galendromus occidentalis</name>
    <name type="common">western predatory mite</name>
    <dbReference type="NCBI Taxonomy" id="34638"/>
    <lineage>
        <taxon>Eukaryota</taxon>
        <taxon>Metazoa</taxon>
        <taxon>Ecdysozoa</taxon>
        <taxon>Arthropoda</taxon>
        <taxon>Chelicerata</taxon>
        <taxon>Arachnida</taxon>
        <taxon>Acari</taxon>
        <taxon>Parasitiformes</taxon>
        <taxon>Mesostigmata</taxon>
        <taxon>Gamasina</taxon>
        <taxon>Phytoseioidea</taxon>
        <taxon>Phytoseiidae</taxon>
        <taxon>Typhlodrominae</taxon>
        <taxon>Galendromus</taxon>
    </lineage>
</organism>
<protein>
    <submittedName>
        <fullName evidence="13">Syntaxin-18</fullName>
    </submittedName>
</protein>
<feature type="domain" description="T-SNARE coiled-coil homology" evidence="11">
    <location>
        <begin position="237"/>
        <end position="299"/>
    </location>
</feature>
<evidence type="ECO:0000256" key="10">
    <source>
        <dbReference type="SAM" id="Phobius"/>
    </source>
</evidence>
<evidence type="ECO:0000256" key="1">
    <source>
        <dbReference type="ARBA" id="ARBA00004211"/>
    </source>
</evidence>
<reference evidence="13" key="1">
    <citation type="submission" date="2025-08" db="UniProtKB">
        <authorList>
            <consortium name="RefSeq"/>
        </authorList>
    </citation>
    <scope>IDENTIFICATION</scope>
</reference>
<keyword evidence="8 10" id="KW-0472">Membrane</keyword>
<dbReference type="InterPro" id="IPR000727">
    <property type="entry name" value="T_SNARE_dom"/>
</dbReference>
<keyword evidence="7" id="KW-0175">Coiled coil</keyword>
<dbReference type="GO" id="GO:0005783">
    <property type="term" value="C:endoplasmic reticulum"/>
    <property type="evidence" value="ECO:0007669"/>
    <property type="project" value="TreeGrafter"/>
</dbReference>
<keyword evidence="4 10" id="KW-0812">Transmembrane</keyword>
<feature type="region of interest" description="Disordered" evidence="9">
    <location>
        <begin position="18"/>
        <end position="40"/>
    </location>
</feature>
<evidence type="ECO:0000256" key="6">
    <source>
        <dbReference type="ARBA" id="ARBA00022989"/>
    </source>
</evidence>
<dbReference type="SUPFAM" id="SSF58038">
    <property type="entry name" value="SNARE fusion complex"/>
    <property type="match status" value="1"/>
</dbReference>
<gene>
    <name evidence="13" type="primary">LOC100899232</name>
</gene>
<keyword evidence="12" id="KW-1185">Reference proteome</keyword>
<name>A0AAJ6QUZ3_9ACAR</name>
<evidence type="ECO:0000259" key="11">
    <source>
        <dbReference type="PROSITE" id="PS50192"/>
    </source>
</evidence>
<accession>A0AAJ6QUZ3</accession>
<evidence type="ECO:0000256" key="5">
    <source>
        <dbReference type="ARBA" id="ARBA00022927"/>
    </source>
</evidence>
<proteinExistence type="inferred from homology"/>
<dbReference type="AlphaFoldDB" id="A0AAJ6QUZ3"/>
<comment type="subcellular location">
    <subcellularLocation>
        <location evidence="1">Membrane</location>
        <topology evidence="1">Single-pass type IV membrane protein</topology>
    </subcellularLocation>
</comment>
<dbReference type="GO" id="GO:0031201">
    <property type="term" value="C:SNARE complex"/>
    <property type="evidence" value="ECO:0007669"/>
    <property type="project" value="TreeGrafter"/>
</dbReference>
<dbReference type="Pfam" id="PF10496">
    <property type="entry name" value="Syntaxin-18_N"/>
    <property type="match status" value="1"/>
</dbReference>
<sequence length="329" mass="37579">MDLTSNFTSLVKTLRSRSKALGDVDEPRSPRTQKEKSRFNSKAKDVVNSISQMKEFFLEHREDYIDRNFLIFNGSKMSDLEREEIDSEAHKFIAKCKQVIGNLRKEINICASSPQQKAHLTAVILMIEEYLRLVGRIWSSQRALRMRQAERMRAFGSLTGGQTVRETPGGVIESTESTALDEDESFEKASGKRCILENAMSKRSLPFHEDSHPEEFKSVEITQADVLALEEENTRLYDELNSMAEQVKLIGGRVEEISELQKQFVNKVIEQDEEVQRIALNTIHATESVKDGNEQIRQAMQNSAGMRVSILFVLIVLSLSLLFLDWYNP</sequence>
<dbReference type="PANTHER" id="PTHR15959:SF0">
    <property type="entry name" value="SYNTAXIN-18"/>
    <property type="match status" value="1"/>
</dbReference>
<dbReference type="GO" id="GO:0015031">
    <property type="term" value="P:protein transport"/>
    <property type="evidence" value="ECO:0007669"/>
    <property type="project" value="UniProtKB-KW"/>
</dbReference>
<dbReference type="KEGG" id="goe:100899232"/>
<evidence type="ECO:0000256" key="2">
    <source>
        <dbReference type="ARBA" id="ARBA00009063"/>
    </source>
</evidence>
<keyword evidence="3" id="KW-0813">Transport</keyword>
<evidence type="ECO:0000256" key="4">
    <source>
        <dbReference type="ARBA" id="ARBA00022692"/>
    </source>
</evidence>
<dbReference type="Proteomes" id="UP000694867">
    <property type="component" value="Unplaced"/>
</dbReference>
<keyword evidence="5" id="KW-0653">Protein transport</keyword>
<dbReference type="GO" id="GO:0006890">
    <property type="term" value="P:retrograde vesicle-mediated transport, Golgi to endoplasmic reticulum"/>
    <property type="evidence" value="ECO:0007669"/>
    <property type="project" value="TreeGrafter"/>
</dbReference>
<feature type="compositionally biased region" description="Basic and acidic residues" evidence="9">
    <location>
        <begin position="20"/>
        <end position="40"/>
    </location>
</feature>
<evidence type="ECO:0000313" key="12">
    <source>
        <dbReference type="Proteomes" id="UP000694867"/>
    </source>
</evidence>
<dbReference type="PROSITE" id="PS50192">
    <property type="entry name" value="T_SNARE"/>
    <property type="match status" value="1"/>
</dbReference>
<dbReference type="GeneID" id="100899232"/>
<dbReference type="PANTHER" id="PTHR15959">
    <property type="entry name" value="SYNTAXIN-18"/>
    <property type="match status" value="1"/>
</dbReference>